<proteinExistence type="predicted"/>
<name>A0A6J5QVI4_9CAUD</name>
<dbReference type="Pfam" id="PF05565">
    <property type="entry name" value="Sipho_Gp157"/>
    <property type="match status" value="1"/>
</dbReference>
<reference evidence="1" key="1">
    <citation type="submission" date="2020-05" db="EMBL/GenBank/DDBJ databases">
        <authorList>
            <person name="Chiriac C."/>
            <person name="Salcher M."/>
            <person name="Ghai R."/>
            <person name="Kavagutti S V."/>
        </authorList>
    </citation>
    <scope>NUCLEOTIDE SEQUENCE</scope>
</reference>
<gene>
    <name evidence="1" type="ORF">UFOVP1106_20</name>
</gene>
<organism evidence="1">
    <name type="scientific">uncultured Caudovirales phage</name>
    <dbReference type="NCBI Taxonomy" id="2100421"/>
    <lineage>
        <taxon>Viruses</taxon>
        <taxon>Duplodnaviria</taxon>
        <taxon>Heunggongvirae</taxon>
        <taxon>Uroviricota</taxon>
        <taxon>Caudoviricetes</taxon>
        <taxon>Peduoviridae</taxon>
        <taxon>Maltschvirus</taxon>
        <taxon>Maltschvirus maltsch</taxon>
    </lineage>
</organism>
<dbReference type="InterPro" id="IPR008840">
    <property type="entry name" value="Sipho_Gp157"/>
</dbReference>
<accession>A0A6J5QVI4</accession>
<dbReference type="EMBL" id="LR797049">
    <property type="protein sequence ID" value="CAB4183604.1"/>
    <property type="molecule type" value="Genomic_DNA"/>
</dbReference>
<evidence type="ECO:0000313" key="1">
    <source>
        <dbReference type="EMBL" id="CAB4183604.1"/>
    </source>
</evidence>
<protein>
    <submittedName>
        <fullName evidence="1">Siphovirus Gp157</fullName>
    </submittedName>
</protein>
<sequence>MKTLYEISETQLAILGDIELNDGEITTEIQQRIDLLAENFEQKAIAYAYVIKQYEGEETLIEAEIKRLQELKKKSAKVSDYLKERISAAMIEFNLTEIKTPTLKLSFRKSEAVEVVDESLLAQKYFSYTPKVDKTEIKNAIKAGEEVTGARIISNLNLQIK</sequence>